<feature type="transmembrane region" description="Helical" evidence="8">
    <location>
        <begin position="194"/>
        <end position="211"/>
    </location>
</feature>
<evidence type="ECO:0000256" key="2">
    <source>
        <dbReference type="ARBA" id="ARBA00010735"/>
    </source>
</evidence>
<keyword evidence="7 8" id="KW-0472">Membrane</keyword>
<dbReference type="Proteomes" id="UP000095256">
    <property type="component" value="Unassembled WGS sequence"/>
</dbReference>
<sequence>MKQKGYATFREGVDACIPTILGYVGIGIAAGVVGKSVGLSVIEIALMSILVYAGSAQFIICGMLAIHSPISAIIFTTFLVNLRHFLMSMSVAPYFKKEPLVTSVGIGTLLTDESYGVLMTALSNEKPVTAIWTNGLNITAYLTWILSTVLGGLLGNWIPDPNILGLDFALVAMFIGLFVLQVDTPMRKRTKHTILVLMTVCFSLYIFMSFLSPEISVMIATLIGCAIGVIVPNDE</sequence>
<keyword evidence="4" id="KW-1003">Cell membrane</keyword>
<feature type="transmembrane region" description="Helical" evidence="8">
    <location>
        <begin position="58"/>
        <end position="80"/>
    </location>
</feature>
<comment type="similarity">
    <text evidence="2">Belongs to the AzlC family.</text>
</comment>
<evidence type="ECO:0000256" key="4">
    <source>
        <dbReference type="ARBA" id="ARBA00022475"/>
    </source>
</evidence>
<reference evidence="9 10" key="1">
    <citation type="submission" date="2016-09" db="EMBL/GenBank/DDBJ databases">
        <authorList>
            <person name="Capua I."/>
            <person name="De Benedictis P."/>
            <person name="Joannis T."/>
            <person name="Lombin L.H."/>
            <person name="Cattoli G."/>
        </authorList>
    </citation>
    <scope>NUCLEOTIDE SEQUENCE [LARGE SCALE GENOMIC DNA]</scope>
    <source>
        <strain evidence="9 10">LMG 25899</strain>
    </source>
</reference>
<dbReference type="GO" id="GO:1903785">
    <property type="term" value="P:L-valine transmembrane transport"/>
    <property type="evidence" value="ECO:0007669"/>
    <property type="project" value="TreeGrafter"/>
</dbReference>
<evidence type="ECO:0000256" key="6">
    <source>
        <dbReference type="ARBA" id="ARBA00022989"/>
    </source>
</evidence>
<protein>
    <submittedName>
        <fullName evidence="9">Branched-chain amino acid permease</fullName>
    </submittedName>
</protein>
<evidence type="ECO:0000256" key="1">
    <source>
        <dbReference type="ARBA" id="ARBA00004651"/>
    </source>
</evidence>
<feature type="transmembrane region" description="Helical" evidence="8">
    <location>
        <begin position="20"/>
        <end position="46"/>
    </location>
</feature>
<keyword evidence="5 8" id="KW-0812">Transmembrane</keyword>
<organism evidence="9 10">
    <name type="scientific">Enterococcus rivorum</name>
    <dbReference type="NCBI Taxonomy" id="762845"/>
    <lineage>
        <taxon>Bacteria</taxon>
        <taxon>Bacillati</taxon>
        <taxon>Bacillota</taxon>
        <taxon>Bacilli</taxon>
        <taxon>Lactobacillales</taxon>
        <taxon>Enterococcaceae</taxon>
        <taxon>Enterococcus</taxon>
    </lineage>
</organism>
<dbReference type="PANTHER" id="PTHR34979:SF1">
    <property type="entry name" value="INNER MEMBRANE PROTEIN YGAZ"/>
    <property type="match status" value="1"/>
</dbReference>
<keyword evidence="3" id="KW-0813">Transport</keyword>
<dbReference type="AlphaFoldDB" id="A0A1E5KTX1"/>
<evidence type="ECO:0000313" key="10">
    <source>
        <dbReference type="Proteomes" id="UP000095256"/>
    </source>
</evidence>
<proteinExistence type="inferred from homology"/>
<dbReference type="InterPro" id="IPR011606">
    <property type="entry name" value="Brnchd-chn_aa_trnsp_permease"/>
</dbReference>
<evidence type="ECO:0000256" key="5">
    <source>
        <dbReference type="ARBA" id="ARBA00022692"/>
    </source>
</evidence>
<dbReference type="Pfam" id="PF03591">
    <property type="entry name" value="AzlC"/>
    <property type="match status" value="1"/>
</dbReference>
<keyword evidence="6 8" id="KW-1133">Transmembrane helix</keyword>
<dbReference type="EMBL" id="MIEK01000067">
    <property type="protein sequence ID" value="OEH81069.1"/>
    <property type="molecule type" value="Genomic_DNA"/>
</dbReference>
<accession>A0A1E5KTX1</accession>
<feature type="transmembrane region" description="Helical" evidence="8">
    <location>
        <begin position="134"/>
        <end position="157"/>
    </location>
</feature>
<feature type="transmembrane region" description="Helical" evidence="8">
    <location>
        <begin position="163"/>
        <end position="182"/>
    </location>
</feature>
<name>A0A1E5KTX1_9ENTE</name>
<feature type="transmembrane region" description="Helical" evidence="8">
    <location>
        <begin position="217"/>
        <end position="233"/>
    </location>
</feature>
<keyword evidence="10" id="KW-1185">Reference proteome</keyword>
<comment type="subcellular location">
    <subcellularLocation>
        <location evidence="1">Cell membrane</location>
        <topology evidence="1">Multi-pass membrane protein</topology>
    </subcellularLocation>
</comment>
<dbReference type="RefSeq" id="WP_069700057.1">
    <property type="nucleotide sequence ID" value="NZ_JAGGMA010000005.1"/>
</dbReference>
<evidence type="ECO:0000256" key="7">
    <source>
        <dbReference type="ARBA" id="ARBA00023136"/>
    </source>
</evidence>
<comment type="caution">
    <text evidence="9">The sequence shown here is derived from an EMBL/GenBank/DDBJ whole genome shotgun (WGS) entry which is preliminary data.</text>
</comment>
<evidence type="ECO:0000313" key="9">
    <source>
        <dbReference type="EMBL" id="OEH81069.1"/>
    </source>
</evidence>
<evidence type="ECO:0000256" key="8">
    <source>
        <dbReference type="SAM" id="Phobius"/>
    </source>
</evidence>
<gene>
    <name evidence="9" type="ORF">BCR26_06045</name>
</gene>
<dbReference type="PANTHER" id="PTHR34979">
    <property type="entry name" value="INNER MEMBRANE PROTEIN YGAZ"/>
    <property type="match status" value="1"/>
</dbReference>
<dbReference type="OrthoDB" id="3177005at2"/>
<evidence type="ECO:0000256" key="3">
    <source>
        <dbReference type="ARBA" id="ARBA00022448"/>
    </source>
</evidence>
<dbReference type="GO" id="GO:0005886">
    <property type="term" value="C:plasma membrane"/>
    <property type="evidence" value="ECO:0007669"/>
    <property type="project" value="UniProtKB-SubCell"/>
</dbReference>
<dbReference type="STRING" id="762845.BCR26_06045"/>